<dbReference type="InterPro" id="IPR018666">
    <property type="entry name" value="DUF2125"/>
</dbReference>
<feature type="transmembrane region" description="Helical" evidence="1">
    <location>
        <begin position="40"/>
        <end position="61"/>
    </location>
</feature>
<dbReference type="AlphaFoldDB" id="A0A0F5FGI7"/>
<gene>
    <name evidence="2" type="ORF">VE26_13460</name>
</gene>
<protein>
    <recommendedName>
        <fullName evidence="4">DUF2125 domain-containing protein</fullName>
    </recommendedName>
</protein>
<keyword evidence="1" id="KW-0472">Membrane</keyword>
<evidence type="ECO:0000313" key="2">
    <source>
        <dbReference type="EMBL" id="KKB07680.1"/>
    </source>
</evidence>
<reference evidence="2 3" key="1">
    <citation type="submission" date="2015-03" db="EMBL/GenBank/DDBJ databases">
        <authorList>
            <person name="Hassan Y."/>
            <person name="Lepp D."/>
            <person name="Li X.-Z."/>
            <person name="Zhou T."/>
        </authorList>
    </citation>
    <scope>NUCLEOTIDE SEQUENCE [LARGE SCALE GENOMIC DNA]</scope>
    <source>
        <strain evidence="2 3">IPL18</strain>
    </source>
</reference>
<sequence>MRAIRKAPAHPDLVALPRQIENPLLTADAERYEGAMKKRIIILGAIVLVVVLGWSAAWYFIAGQIRQQVDIMALADGETAPRLTCETLSTGGFPFRFELECRGATLVSGDMLIALPAWRASAMAYRPNHVLASANGPAQISDAFTGMRQDISWTDLNASMRLENWRIARLSIVGDDLAWSDSLFGTSMIASSPHVEVHLLDIAERHNQEARRSALALFARFDAVVAPAIAIEAANAEIEAEIDGLPDDVRNWGLVPFLPDWQQAGGSLNLVAMRASDATSDLSASGRLALDAQGYPEGAITIDSIGVAERIGPLIEEPWRTLVLGVPGPNGRHANQLNFAGGSLSSGLVPIAQLEPLF</sequence>
<keyword evidence="1" id="KW-1133">Transmembrane helix</keyword>
<dbReference type="EMBL" id="JZEY01000061">
    <property type="protein sequence ID" value="KKB07680.1"/>
    <property type="molecule type" value="Genomic_DNA"/>
</dbReference>
<dbReference type="Proteomes" id="UP000033649">
    <property type="component" value="Unassembled WGS sequence"/>
</dbReference>
<proteinExistence type="predicted"/>
<name>A0A0F5FGI7_9HYPH</name>
<evidence type="ECO:0008006" key="4">
    <source>
        <dbReference type="Google" id="ProtNLM"/>
    </source>
</evidence>
<evidence type="ECO:0000313" key="3">
    <source>
        <dbReference type="Proteomes" id="UP000033649"/>
    </source>
</evidence>
<keyword evidence="3" id="KW-1185">Reference proteome</keyword>
<organism evidence="2 3">
    <name type="scientific">Devosia chinhatensis</name>
    <dbReference type="NCBI Taxonomy" id="429727"/>
    <lineage>
        <taxon>Bacteria</taxon>
        <taxon>Pseudomonadati</taxon>
        <taxon>Pseudomonadota</taxon>
        <taxon>Alphaproteobacteria</taxon>
        <taxon>Hyphomicrobiales</taxon>
        <taxon>Devosiaceae</taxon>
        <taxon>Devosia</taxon>
    </lineage>
</organism>
<dbReference type="STRING" id="429727.VE26_13460"/>
<keyword evidence="1" id="KW-0812">Transmembrane</keyword>
<evidence type="ECO:0000256" key="1">
    <source>
        <dbReference type="SAM" id="Phobius"/>
    </source>
</evidence>
<dbReference type="Pfam" id="PF09898">
    <property type="entry name" value="DUF2125"/>
    <property type="match status" value="1"/>
</dbReference>
<comment type="caution">
    <text evidence="2">The sequence shown here is derived from an EMBL/GenBank/DDBJ whole genome shotgun (WGS) entry which is preliminary data.</text>
</comment>
<accession>A0A0F5FGI7</accession>
<dbReference type="PATRIC" id="fig|429727.3.peg.2758"/>